<dbReference type="EMBL" id="VVXH01000016">
    <property type="protein sequence ID" value="KAA2376323.1"/>
    <property type="molecule type" value="Genomic_DNA"/>
</dbReference>
<gene>
    <name evidence="1" type="ORF">F2Y10_13490</name>
</gene>
<dbReference type="Proteomes" id="UP000322940">
    <property type="component" value="Unassembled WGS sequence"/>
</dbReference>
<organism evidence="1 2">
    <name type="scientific">Alistipes onderdonkii</name>
    <dbReference type="NCBI Taxonomy" id="328813"/>
    <lineage>
        <taxon>Bacteria</taxon>
        <taxon>Pseudomonadati</taxon>
        <taxon>Bacteroidota</taxon>
        <taxon>Bacteroidia</taxon>
        <taxon>Bacteroidales</taxon>
        <taxon>Rikenellaceae</taxon>
        <taxon>Alistipes</taxon>
    </lineage>
</organism>
<dbReference type="GeneID" id="92758162"/>
<dbReference type="AlphaFoldDB" id="A0A5B3GRP5"/>
<proteinExistence type="predicted"/>
<protein>
    <submittedName>
        <fullName evidence="1">Uncharacterized protein</fullName>
    </submittedName>
</protein>
<evidence type="ECO:0000313" key="2">
    <source>
        <dbReference type="Proteomes" id="UP000322940"/>
    </source>
</evidence>
<comment type="caution">
    <text evidence="1">The sequence shown here is derived from an EMBL/GenBank/DDBJ whole genome shotgun (WGS) entry which is preliminary data.</text>
</comment>
<evidence type="ECO:0000313" key="1">
    <source>
        <dbReference type="EMBL" id="KAA2376323.1"/>
    </source>
</evidence>
<accession>A0A5B3GRP5</accession>
<reference evidence="1 2" key="1">
    <citation type="journal article" date="2019" name="Nat. Med.">
        <title>A library of human gut bacterial isolates paired with longitudinal multiomics data enables mechanistic microbiome research.</title>
        <authorList>
            <person name="Poyet M."/>
            <person name="Groussin M."/>
            <person name="Gibbons S.M."/>
            <person name="Avila-Pacheco J."/>
            <person name="Jiang X."/>
            <person name="Kearney S.M."/>
            <person name="Perrotta A.R."/>
            <person name="Berdy B."/>
            <person name="Zhao S."/>
            <person name="Lieberman T.D."/>
            <person name="Swanson P.K."/>
            <person name="Smith M."/>
            <person name="Roesemann S."/>
            <person name="Alexander J.E."/>
            <person name="Rich S.A."/>
            <person name="Livny J."/>
            <person name="Vlamakis H."/>
            <person name="Clish C."/>
            <person name="Bullock K."/>
            <person name="Deik A."/>
            <person name="Scott J."/>
            <person name="Pierce K.A."/>
            <person name="Xavier R.J."/>
            <person name="Alm E.J."/>
        </authorList>
    </citation>
    <scope>NUCLEOTIDE SEQUENCE [LARGE SCALE GENOMIC DNA]</scope>
    <source>
        <strain evidence="1 2">BIOML-A266</strain>
    </source>
</reference>
<dbReference type="RefSeq" id="WP_015545815.1">
    <property type="nucleotide sequence ID" value="NZ_JADMRE010000015.1"/>
</dbReference>
<sequence length="193" mass="20106">MLKIDRKKDNRVIRAFTHKVADIPNGITVSADDLTQKVLHEGTPVGKDENGLYHVVKVAVLTDDATNSATTYTVKKGHNFKVGDVLMLAPGGAAYAITAIATNSGDGSKDDLTVGTTLGVAAKAGDSLYLAAEAGASGAAFKYAPVALVGESYDVDALSNHIVNAWTIGQIRESNIPPIGAEVKAKLTGIQFI</sequence>
<name>A0A5B3GRP5_9BACT</name>